<sequence length="69" mass="7546">MLLNRCKSDTAPVKGFENITESDRGVVHVDLRALDTDILMKPEEHDSRLILRASGVIAGLLSNEARSVA</sequence>
<comment type="caution">
    <text evidence="1">The sequence shown here is derived from an EMBL/GenBank/DDBJ whole genome shotgun (WGS) entry which is preliminary data.</text>
</comment>
<evidence type="ECO:0000313" key="1">
    <source>
        <dbReference type="EMBL" id="ROV88127.1"/>
    </source>
</evidence>
<organism evidence="1 2">
    <name type="scientific">Cytospora schulzeri</name>
    <dbReference type="NCBI Taxonomy" id="448051"/>
    <lineage>
        <taxon>Eukaryota</taxon>
        <taxon>Fungi</taxon>
        <taxon>Dikarya</taxon>
        <taxon>Ascomycota</taxon>
        <taxon>Pezizomycotina</taxon>
        <taxon>Sordariomycetes</taxon>
        <taxon>Sordariomycetidae</taxon>
        <taxon>Diaporthales</taxon>
        <taxon>Cytosporaceae</taxon>
        <taxon>Cytospora</taxon>
    </lineage>
</organism>
<reference evidence="1 2" key="1">
    <citation type="submission" date="2015-09" db="EMBL/GenBank/DDBJ databases">
        <title>Host preference determinants of Valsa canker pathogens revealed by comparative genomics.</title>
        <authorList>
            <person name="Yin Z."/>
            <person name="Huang L."/>
        </authorList>
    </citation>
    <scope>NUCLEOTIDE SEQUENCE [LARGE SCALE GENOMIC DNA]</scope>
    <source>
        <strain evidence="1 2">03-1</strain>
    </source>
</reference>
<evidence type="ECO:0000313" key="2">
    <source>
        <dbReference type="Proteomes" id="UP000283895"/>
    </source>
</evidence>
<dbReference type="AlphaFoldDB" id="A0A423VB56"/>
<gene>
    <name evidence="1" type="ORF">VMCG_10425</name>
</gene>
<keyword evidence="2" id="KW-1185">Reference proteome</keyword>
<dbReference type="Proteomes" id="UP000283895">
    <property type="component" value="Unassembled WGS sequence"/>
</dbReference>
<accession>A0A423VB56</accession>
<name>A0A423VB56_9PEZI</name>
<protein>
    <submittedName>
        <fullName evidence="1">Uncharacterized protein</fullName>
    </submittedName>
</protein>
<dbReference type="EMBL" id="LKEA01000083">
    <property type="protein sequence ID" value="ROV88127.1"/>
    <property type="molecule type" value="Genomic_DNA"/>
</dbReference>
<proteinExistence type="predicted"/>